<proteinExistence type="predicted"/>
<comment type="caution">
    <text evidence="2">The sequence shown here is derived from an EMBL/GenBank/DDBJ whole genome shotgun (WGS) entry which is preliminary data.</text>
</comment>
<evidence type="ECO:0000313" key="3">
    <source>
        <dbReference type="Proteomes" id="UP000567179"/>
    </source>
</evidence>
<keyword evidence="3" id="KW-1185">Reference proteome</keyword>
<protein>
    <submittedName>
        <fullName evidence="2">Uncharacterized protein</fullName>
    </submittedName>
</protein>
<reference evidence="2 3" key="1">
    <citation type="journal article" date="2020" name="ISME J.">
        <title>Uncovering the hidden diversity of litter-decomposition mechanisms in mushroom-forming fungi.</title>
        <authorList>
            <person name="Floudas D."/>
            <person name="Bentzer J."/>
            <person name="Ahren D."/>
            <person name="Johansson T."/>
            <person name="Persson P."/>
            <person name="Tunlid A."/>
        </authorList>
    </citation>
    <scope>NUCLEOTIDE SEQUENCE [LARGE SCALE GENOMIC DNA]</scope>
    <source>
        <strain evidence="2 3">CBS 101986</strain>
    </source>
</reference>
<organism evidence="2 3">
    <name type="scientific">Psilocybe cf. subviscida</name>
    <dbReference type="NCBI Taxonomy" id="2480587"/>
    <lineage>
        <taxon>Eukaryota</taxon>
        <taxon>Fungi</taxon>
        <taxon>Dikarya</taxon>
        <taxon>Basidiomycota</taxon>
        <taxon>Agaricomycotina</taxon>
        <taxon>Agaricomycetes</taxon>
        <taxon>Agaricomycetidae</taxon>
        <taxon>Agaricales</taxon>
        <taxon>Agaricineae</taxon>
        <taxon>Strophariaceae</taxon>
        <taxon>Psilocybe</taxon>
    </lineage>
</organism>
<dbReference type="AlphaFoldDB" id="A0A8H5F488"/>
<sequence length="252" mass="27653">MLSQRFLRSGPSTRLFSALKSRSILSSSTSSVLHTAATKCAPKAALSVTQRHHFSTTRPAGLPRSMPSQNNIAPPSEEIMAAVGMLEQTAAQPFLQDIPTDPEDRLRRAVTLILQIVLYLGIPRGTSEQGMQFLMAFGSAPVGPKSEIARARRASVPILRAVIRDINSIPEDHPLREQAKDMFESLKVVTMLSEVHLLESEDAVLGFTHFWPVSQEHILQILDDLSAAGYGVDMEKLGEEALNDLQSENQKS</sequence>
<feature type="region of interest" description="Disordered" evidence="1">
    <location>
        <begin position="48"/>
        <end position="73"/>
    </location>
</feature>
<dbReference type="EMBL" id="JAACJJ010000028">
    <property type="protein sequence ID" value="KAF5322693.1"/>
    <property type="molecule type" value="Genomic_DNA"/>
</dbReference>
<dbReference type="OrthoDB" id="3177611at2759"/>
<evidence type="ECO:0000256" key="1">
    <source>
        <dbReference type="SAM" id="MobiDB-lite"/>
    </source>
</evidence>
<dbReference type="Proteomes" id="UP000567179">
    <property type="component" value="Unassembled WGS sequence"/>
</dbReference>
<accession>A0A8H5F488</accession>
<evidence type="ECO:0000313" key="2">
    <source>
        <dbReference type="EMBL" id="KAF5322693.1"/>
    </source>
</evidence>
<gene>
    <name evidence="2" type="ORF">D9619_001438</name>
</gene>
<name>A0A8H5F488_9AGAR</name>